<accession>A0A926IXX1</accession>
<dbReference type="EMBL" id="JACLAN010000001">
    <property type="protein sequence ID" value="MBC8673732.1"/>
    <property type="molecule type" value="Genomic_DNA"/>
</dbReference>
<sequence length="131" mass="14549">MGRKLEFSDEKLASASNDQIELEQIRIFLPAFKFSSIYHARAIISWCKNNKVGHDEIKGIDSHLTYKNDSVTLKKPKFTTYLISVITATAFMALSMTIISVAIKTKLSNAILSTIKANGEGYGCIKIESKS</sequence>
<evidence type="ECO:0000313" key="2">
    <source>
        <dbReference type="EMBL" id="MBC8673732.1"/>
    </source>
</evidence>
<dbReference type="AlphaFoldDB" id="A0A926IXX1"/>
<dbReference type="InterPro" id="IPR046188">
    <property type="entry name" value="DUF6216"/>
</dbReference>
<comment type="caution">
    <text evidence="2">The sequence shown here is derived from an EMBL/GenBank/DDBJ whole genome shotgun (WGS) entry which is preliminary data.</text>
</comment>
<gene>
    <name evidence="2" type="ORF">H2136_01130</name>
</gene>
<dbReference type="Pfam" id="PF19723">
    <property type="entry name" value="DUF6216"/>
    <property type="match status" value="1"/>
</dbReference>
<feature type="transmembrane region" description="Helical" evidence="1">
    <location>
        <begin position="81"/>
        <end position="103"/>
    </location>
</feature>
<keyword evidence="1" id="KW-0472">Membrane</keyword>
<name>A0A926IXX1_AERHY</name>
<reference evidence="2" key="1">
    <citation type="submission" date="2020-07" db="EMBL/GenBank/DDBJ databases">
        <title>Carbapenem Resistant Aeromonas hydrophila Carrying blacphA7 Isolated from Two Solid Organ Transplant Patients.</title>
        <authorList>
            <person name="Hilt E."/>
            <person name="Fitzwater S.P."/>
            <person name="Ward K."/>
            <person name="De St Maurice A."/>
            <person name="Chandrasekaran S."/>
            <person name="Garner O.B."/>
            <person name="Yang S."/>
        </authorList>
    </citation>
    <scope>NUCLEOTIDE SEQUENCE</scope>
    <source>
        <strain evidence="2">B-1</strain>
    </source>
</reference>
<proteinExistence type="predicted"/>
<keyword evidence="1" id="KW-0812">Transmembrane</keyword>
<protein>
    <submittedName>
        <fullName evidence="2">Uncharacterized protein</fullName>
    </submittedName>
</protein>
<organism evidence="2">
    <name type="scientific">Aeromonas hydrophila</name>
    <dbReference type="NCBI Taxonomy" id="644"/>
    <lineage>
        <taxon>Bacteria</taxon>
        <taxon>Pseudomonadati</taxon>
        <taxon>Pseudomonadota</taxon>
        <taxon>Gammaproteobacteria</taxon>
        <taxon>Aeromonadales</taxon>
        <taxon>Aeromonadaceae</taxon>
        <taxon>Aeromonas</taxon>
    </lineage>
</organism>
<keyword evidence="1" id="KW-1133">Transmembrane helix</keyword>
<evidence type="ECO:0000256" key="1">
    <source>
        <dbReference type="SAM" id="Phobius"/>
    </source>
</evidence>